<dbReference type="PANTHER" id="PTHR43807:SF20">
    <property type="entry name" value="FI04487P"/>
    <property type="match status" value="1"/>
</dbReference>
<dbReference type="GO" id="GO:0030170">
    <property type="term" value="F:pyridoxal phosphate binding"/>
    <property type="evidence" value="ECO:0007669"/>
    <property type="project" value="InterPro"/>
</dbReference>
<evidence type="ECO:0000256" key="2">
    <source>
        <dbReference type="ARBA" id="ARBA00022576"/>
    </source>
</evidence>
<evidence type="ECO:0000313" key="9">
    <source>
        <dbReference type="Proteomes" id="UP000041254"/>
    </source>
</evidence>
<dbReference type="InterPro" id="IPR004839">
    <property type="entry name" value="Aminotransferase_I/II_large"/>
</dbReference>
<dbReference type="InterPro" id="IPR015422">
    <property type="entry name" value="PyrdxlP-dep_Trfase_small"/>
</dbReference>
<keyword evidence="9" id="KW-1185">Reference proteome</keyword>
<dbReference type="Gene3D" id="3.40.640.10">
    <property type="entry name" value="Type I PLP-dependent aspartate aminotransferase-like (Major domain)"/>
    <property type="match status" value="1"/>
</dbReference>
<reference evidence="8 9" key="1">
    <citation type="submission" date="2014-11" db="EMBL/GenBank/DDBJ databases">
        <authorList>
            <person name="Zhu J."/>
            <person name="Qi W."/>
            <person name="Song R."/>
        </authorList>
    </citation>
    <scope>NUCLEOTIDE SEQUENCE [LARGE SCALE GENOMIC DNA]</scope>
</reference>
<organism evidence="8 9">
    <name type="scientific">Vitrella brassicaformis (strain CCMP3155)</name>
    <dbReference type="NCBI Taxonomy" id="1169540"/>
    <lineage>
        <taxon>Eukaryota</taxon>
        <taxon>Sar</taxon>
        <taxon>Alveolata</taxon>
        <taxon>Colpodellida</taxon>
        <taxon>Vitrellaceae</taxon>
        <taxon>Vitrella</taxon>
    </lineage>
</organism>
<keyword evidence="6" id="KW-0732">Signal</keyword>
<dbReference type="GO" id="GO:0016212">
    <property type="term" value="F:kynurenine-oxoglutarate transaminase activity"/>
    <property type="evidence" value="ECO:0007669"/>
    <property type="project" value="TreeGrafter"/>
</dbReference>
<dbReference type="Gene3D" id="3.90.1150.10">
    <property type="entry name" value="Aspartate Aminotransferase, domain 1"/>
    <property type="match status" value="1"/>
</dbReference>
<feature type="region of interest" description="Disordered" evidence="5">
    <location>
        <begin position="277"/>
        <end position="302"/>
    </location>
</feature>
<keyword evidence="3" id="KW-0808">Transferase</keyword>
<evidence type="ECO:0000313" key="8">
    <source>
        <dbReference type="EMBL" id="CEM21121.1"/>
    </source>
</evidence>
<feature type="signal peptide" evidence="6">
    <location>
        <begin position="1"/>
        <end position="24"/>
    </location>
</feature>
<name>A0A0G4FZQ8_VITBC</name>
<keyword evidence="4" id="KW-0663">Pyridoxal phosphate</keyword>
<feature type="domain" description="Aminotransferase class I/classII large" evidence="7">
    <location>
        <begin position="82"/>
        <end position="501"/>
    </location>
</feature>
<protein>
    <recommendedName>
        <fullName evidence="7">Aminotransferase class I/classII large domain-containing protein</fullName>
    </recommendedName>
</protein>
<dbReference type="SUPFAM" id="SSF53383">
    <property type="entry name" value="PLP-dependent transferases"/>
    <property type="match status" value="1"/>
</dbReference>
<proteinExistence type="predicted"/>
<feature type="compositionally biased region" description="Acidic residues" evidence="5">
    <location>
        <begin position="289"/>
        <end position="298"/>
    </location>
</feature>
<dbReference type="VEuPathDB" id="CryptoDB:Vbra_2592"/>
<dbReference type="InterPro" id="IPR015424">
    <property type="entry name" value="PyrdxlP-dep_Trfase"/>
</dbReference>
<comment type="cofactor">
    <cofactor evidence="1">
        <name>pyridoxal 5'-phosphate</name>
        <dbReference type="ChEBI" id="CHEBI:597326"/>
    </cofactor>
</comment>
<dbReference type="STRING" id="1169540.A0A0G4FZQ8"/>
<evidence type="ECO:0000256" key="4">
    <source>
        <dbReference type="ARBA" id="ARBA00022898"/>
    </source>
</evidence>
<keyword evidence="2" id="KW-0032">Aminotransferase</keyword>
<dbReference type="AlphaFoldDB" id="A0A0G4FZQ8"/>
<dbReference type="InterPro" id="IPR051326">
    <property type="entry name" value="Kynurenine-oxoglutarate_AT"/>
</dbReference>
<dbReference type="PhylomeDB" id="A0A0G4FZQ8"/>
<dbReference type="CDD" id="cd00609">
    <property type="entry name" value="AAT_like"/>
    <property type="match status" value="1"/>
</dbReference>
<evidence type="ECO:0000256" key="6">
    <source>
        <dbReference type="SAM" id="SignalP"/>
    </source>
</evidence>
<evidence type="ECO:0000256" key="5">
    <source>
        <dbReference type="SAM" id="MobiDB-lite"/>
    </source>
</evidence>
<evidence type="ECO:0000256" key="1">
    <source>
        <dbReference type="ARBA" id="ARBA00001933"/>
    </source>
</evidence>
<dbReference type="InParanoid" id="A0A0G4FZQ8"/>
<evidence type="ECO:0000256" key="3">
    <source>
        <dbReference type="ARBA" id="ARBA00022679"/>
    </source>
</evidence>
<sequence>MQLHFIRLVLTWTLISCWATDALAFLSALVRQAAPHRTRRRSVVRAASKAHGEHKSLKEREGLKLKPTVWTEFQGLARETQAVNLGQGFPNWQPPSFVLAAAHGALTGPHHQYTRTAGHPPLVELLAEKYSRHFDRDIDADTEVAVTIGASQALYVAMQSLLSAGDEVILMEPFFNLYDGQVRLAGGVPRYVPMDWREGSGGQRGSWRVDFDVLRQQINPLTRLIILNTPQNPSGKVWERSELEELASIVREHPNLMVISDEVYKFMVFDEPSQTAAASPLPAASAGEADSDSSDDGEGEYRGKPAGHIHFASLPDMWERTLTVSSAGKTFSITGWQVGWLVGPAQWLTRVQLRLPFMQFCAPTPLQQALCNILTEASEPYREFSTYYDWLRHEYQDKQGKLCAALERAGIEARPGNGGFFVMAEIHNIAVPDHYLREGTPARPEMTRDWAFCRWLAKEIGVVAIPASAFYSMENRHRGENLVRLAFCKTDDVLDEAARRLERVAEFRRLDSGASSAHTLTVTGALRGEVT</sequence>
<dbReference type="Pfam" id="PF00155">
    <property type="entry name" value="Aminotran_1_2"/>
    <property type="match status" value="1"/>
</dbReference>
<evidence type="ECO:0000259" key="7">
    <source>
        <dbReference type="Pfam" id="PF00155"/>
    </source>
</evidence>
<dbReference type="Proteomes" id="UP000041254">
    <property type="component" value="Unassembled WGS sequence"/>
</dbReference>
<dbReference type="GO" id="GO:0005737">
    <property type="term" value="C:cytoplasm"/>
    <property type="evidence" value="ECO:0007669"/>
    <property type="project" value="TreeGrafter"/>
</dbReference>
<feature type="chain" id="PRO_5005189327" description="Aminotransferase class I/classII large domain-containing protein" evidence="6">
    <location>
        <begin position="25"/>
        <end position="531"/>
    </location>
</feature>
<dbReference type="InterPro" id="IPR015421">
    <property type="entry name" value="PyrdxlP-dep_Trfase_major"/>
</dbReference>
<gene>
    <name evidence="8" type="ORF">Vbra_2592</name>
</gene>
<dbReference type="OrthoDB" id="2414662at2759"/>
<feature type="compositionally biased region" description="Low complexity" evidence="5">
    <location>
        <begin position="277"/>
        <end position="288"/>
    </location>
</feature>
<dbReference type="OMA" id="LGWSVWP"/>
<dbReference type="PANTHER" id="PTHR43807">
    <property type="entry name" value="FI04487P"/>
    <property type="match status" value="1"/>
</dbReference>
<accession>A0A0G4FZQ8</accession>
<dbReference type="EMBL" id="CDMY01000535">
    <property type="protein sequence ID" value="CEM21121.1"/>
    <property type="molecule type" value="Genomic_DNA"/>
</dbReference>